<dbReference type="OrthoDB" id="9761519at2"/>
<proteinExistence type="predicted"/>
<reference evidence="1 2" key="1">
    <citation type="submission" date="2012-02" db="EMBL/GenBank/DDBJ databases">
        <title>The Genome Sequence of Parabacteroides johnsonii CL02T12C29.</title>
        <authorList>
            <consortium name="The Broad Institute Genome Sequencing Platform"/>
            <person name="Earl A."/>
            <person name="Ward D."/>
            <person name="Feldgarden M."/>
            <person name="Gevers D."/>
            <person name="Zitomersky N.L."/>
            <person name="Coyne M.J."/>
            <person name="Comstock L.E."/>
            <person name="Young S.K."/>
            <person name="Zeng Q."/>
            <person name="Gargeya S."/>
            <person name="Fitzgerald M."/>
            <person name="Haas B."/>
            <person name="Abouelleil A."/>
            <person name="Alvarado L."/>
            <person name="Arachchi H.M."/>
            <person name="Berlin A."/>
            <person name="Chapman S.B."/>
            <person name="Gearin G."/>
            <person name="Goldberg J."/>
            <person name="Griggs A."/>
            <person name="Gujja S."/>
            <person name="Hansen M."/>
            <person name="Heiman D."/>
            <person name="Howarth C."/>
            <person name="Larimer J."/>
            <person name="Lui A."/>
            <person name="MacDonald P.J.P."/>
            <person name="McCowen C."/>
            <person name="Montmayeur A."/>
            <person name="Murphy C."/>
            <person name="Neiman D."/>
            <person name="Pearson M."/>
            <person name="Priest M."/>
            <person name="Roberts A."/>
            <person name="Saif S."/>
            <person name="Shea T."/>
            <person name="Sisk P."/>
            <person name="Stolte C."/>
            <person name="Sykes S."/>
            <person name="Wortman J."/>
            <person name="Nusbaum C."/>
            <person name="Birren B."/>
        </authorList>
    </citation>
    <scope>NUCLEOTIDE SEQUENCE [LARGE SCALE GENOMIC DNA]</scope>
    <source>
        <strain evidence="1 2">CL02T12C29</strain>
    </source>
</reference>
<dbReference type="PATRIC" id="fig|999419.3.peg.1275"/>
<name>K5YFW5_9BACT</name>
<evidence type="ECO:0000313" key="1">
    <source>
        <dbReference type="EMBL" id="EKN12472.1"/>
    </source>
</evidence>
<dbReference type="eggNOG" id="COG3250">
    <property type="taxonomic scope" value="Bacteria"/>
</dbReference>
<evidence type="ECO:0008006" key="3">
    <source>
        <dbReference type="Google" id="ProtNLM"/>
    </source>
</evidence>
<evidence type="ECO:0000313" key="2">
    <source>
        <dbReference type="Proteomes" id="UP000001218"/>
    </source>
</evidence>
<dbReference type="PANTHER" id="PTHR36848">
    <property type="entry name" value="DNA-BINDING PROTEIN (PUTATIVE SECRETED PROTEIN)-RELATED"/>
    <property type="match status" value="1"/>
</dbReference>
<dbReference type="InterPro" id="IPR008979">
    <property type="entry name" value="Galactose-bd-like_sf"/>
</dbReference>
<dbReference type="SUPFAM" id="SSF49785">
    <property type="entry name" value="Galactose-binding domain-like"/>
    <property type="match status" value="1"/>
</dbReference>
<dbReference type="InterPro" id="IPR053161">
    <property type="entry name" value="Ulvan_degrading_GH"/>
</dbReference>
<dbReference type="EMBL" id="AGZP01000011">
    <property type="protein sequence ID" value="EKN12472.1"/>
    <property type="molecule type" value="Genomic_DNA"/>
</dbReference>
<dbReference type="Pfam" id="PF17132">
    <property type="entry name" value="Glyco_hydro_106"/>
    <property type="match status" value="1"/>
</dbReference>
<dbReference type="HOGENOM" id="CLU_010993_0_0_10"/>
<dbReference type="AlphaFoldDB" id="K5YFW5"/>
<organism evidence="1 2">
    <name type="scientific">Parabacteroides johnsonii CL02T12C29</name>
    <dbReference type="NCBI Taxonomy" id="999419"/>
    <lineage>
        <taxon>Bacteria</taxon>
        <taxon>Pseudomonadati</taxon>
        <taxon>Bacteroidota</taxon>
        <taxon>Bacteroidia</taxon>
        <taxon>Bacteroidales</taxon>
        <taxon>Tannerellaceae</taxon>
        <taxon>Parabacteroides</taxon>
    </lineage>
</organism>
<protein>
    <recommendedName>
        <fullName evidence="3">Glycosyl hydrolases family 2 sugar binding domain-containing protein</fullName>
    </recommendedName>
</protein>
<accession>K5YFW5</accession>
<dbReference type="Gene3D" id="2.60.120.260">
    <property type="entry name" value="Galactose-binding domain-like"/>
    <property type="match status" value="1"/>
</dbReference>
<dbReference type="Proteomes" id="UP000001218">
    <property type="component" value="Unassembled WGS sequence"/>
</dbReference>
<dbReference type="PANTHER" id="PTHR36848:SF2">
    <property type="entry name" value="SECRETED PROTEIN"/>
    <property type="match status" value="1"/>
</dbReference>
<dbReference type="RefSeq" id="WP_008155565.1">
    <property type="nucleotide sequence ID" value="NZ_JH976465.1"/>
</dbReference>
<gene>
    <name evidence="1" type="ORF">HMPREF1077_01248</name>
</gene>
<sequence>MKIKMSLLSICFILGSLVHVDGQCKFEDLKKHFKNVPNKYRTVPFWVWNYKVTRSEIDRMLVDFKEKGFGGVFVHPRYGMITEYLSDEWFELYEYTLQRAEELGLDVWLYDENAYPSGFAGGLLPSQMPESYTQGQGLLPIQVTFLPDNYADYFVILLERDGYYQDITAIASNFLNKKGNFYLYKKTYYPENTQPSRAWYAGFCYTDLLLPGVTDKFIEITMSGYEKRFSNKFGKSIKGIFSDEINIRSSGGFRWTPDLFKAFNEKYGYDLKEHLPSLHLAVGEWKKVRYDYSKLLLDLFVDRWAKPWYEYCLEHNLIWTGHYWEQTWPGIEQVPDNMAMNAWQQMPGIDMLSNTFEEEKTSSMFGNVRVVKEAKSVANQMGRERLLCEAYGGGGWSMNFKDFKRHSDWLNVMGVNFINQHLSHMSFLGVRKYDWPPMFSSIAPWWNDYKCLNEYLARMSFVMTLGQQKNEILVFEPTTTTWMYAQHIGNDGNGIARKIGNAFQHLVTEFSKRQFEYDLGCEHIIAQNGRVDSGYFIVGECSYSTIVIPEHVENMDSICFYLLKDFVQQGGKLVSFSIPTCINGKKSKEIVQLFKDKRIVYLSNLWDEQLTSLLSSPVVSFIKQEGGNLFHHRRKYQDGELLLLTNSSLSEKTNFSINVKGKSVVELDAFSGEIYTFPHKKENENLIISGAIEPAGSLILYINCENGISDKRKIKLMNGRKNKSLDQVTVKRLRDNVLIIDYLDLIQNDSIWSNQYFFDANFEVFRRAGFKDGNPWFRAVQFKQDIINRDVSSAQGFSTIYSFEILNDLTDLSSLKLLCEQGNMYDISINGHSLEIKGVPYLDKDFILFPIGAYLHTGMNKIEISVSRFNVEAEIEPIYIMGDFAVVKKNNKWVISGTQNINNLGSIKENGAPFYPWEMCYVKSYQIESKRNSYYVSVPKWKGSLVQVWVNGVKAGIVFVEPYCLDITDFIKTGKNNIEIRVVGGMDNFIGPHHNRGSGSTPPWDWQKHSGDDRADGYILSDYGLFEDFNLYQTKNE</sequence>
<comment type="caution">
    <text evidence="1">The sequence shown here is derived from an EMBL/GenBank/DDBJ whole genome shotgun (WGS) entry which is preliminary data.</text>
</comment>